<evidence type="ECO:0000313" key="1">
    <source>
        <dbReference type="EMBL" id="MBL7561104.1"/>
    </source>
</evidence>
<dbReference type="EMBL" id="JAEMEF010000017">
    <property type="protein sequence ID" value="MBL7561104.1"/>
    <property type="molecule type" value="Genomic_DNA"/>
</dbReference>
<reference evidence="1 2" key="1">
    <citation type="submission" date="2020-12" db="EMBL/GenBank/DDBJ databases">
        <title>Olleya sediminilitoris sp. nov., isolated from a tidal flat.</title>
        <authorList>
            <person name="Park S."/>
            <person name="Yoon J.-H."/>
        </authorList>
    </citation>
    <scope>NUCLEOTIDE SEQUENCE [LARGE SCALE GENOMIC DNA]</scope>
    <source>
        <strain evidence="1 2">YSTF-M6</strain>
    </source>
</reference>
<gene>
    <name evidence="1" type="ORF">JAO71_14975</name>
</gene>
<comment type="caution">
    <text evidence="1">The sequence shown here is derived from an EMBL/GenBank/DDBJ whole genome shotgun (WGS) entry which is preliminary data.</text>
</comment>
<protein>
    <submittedName>
        <fullName evidence="1">Uncharacterized protein</fullName>
    </submittedName>
</protein>
<sequence>MSIQPNQCTVFVQVWADVNSMKQGSTSGCYAVCNKSQDSTGEGTANLKTNVISGSNVCWTVVPIDPQFNGDFTITAVGAKSGWATPPAPVPGLSNTFTGKLETGTVGGTVDSNIQFSYNGGSESITVTLPVVITPVEA</sequence>
<organism evidence="1 2">
    <name type="scientific">Olleya sediminilitoris</name>
    <dbReference type="NCBI Taxonomy" id="2795739"/>
    <lineage>
        <taxon>Bacteria</taxon>
        <taxon>Pseudomonadati</taxon>
        <taxon>Bacteroidota</taxon>
        <taxon>Flavobacteriia</taxon>
        <taxon>Flavobacteriales</taxon>
        <taxon>Flavobacteriaceae</taxon>
    </lineage>
</organism>
<keyword evidence="2" id="KW-1185">Reference proteome</keyword>
<proteinExistence type="predicted"/>
<name>A0ABS1WPQ3_9FLAO</name>
<dbReference type="Proteomes" id="UP000605013">
    <property type="component" value="Unassembled WGS sequence"/>
</dbReference>
<dbReference type="RefSeq" id="WP_028290368.1">
    <property type="nucleotide sequence ID" value="NZ_JAEMEF010000017.1"/>
</dbReference>
<accession>A0ABS1WPQ3</accession>
<evidence type="ECO:0000313" key="2">
    <source>
        <dbReference type="Proteomes" id="UP000605013"/>
    </source>
</evidence>